<protein>
    <submittedName>
        <fullName evidence="1">Uncharacterized protein</fullName>
    </submittedName>
</protein>
<keyword evidence="2" id="KW-1185">Reference proteome</keyword>
<evidence type="ECO:0000313" key="2">
    <source>
        <dbReference type="Proteomes" id="UP000744769"/>
    </source>
</evidence>
<accession>A0A967B3Z2</accession>
<name>A0A967B3Z2_9MICO</name>
<evidence type="ECO:0000313" key="1">
    <source>
        <dbReference type="EMBL" id="NHN56845.1"/>
    </source>
</evidence>
<dbReference type="Proteomes" id="UP000744769">
    <property type="component" value="Unassembled WGS sequence"/>
</dbReference>
<reference evidence="1" key="1">
    <citation type="submission" date="2020-03" db="EMBL/GenBank/DDBJ databases">
        <title>Draft sequencing of Calidifontibacter sp. DB0510.</title>
        <authorList>
            <person name="Kim D.-U."/>
        </authorList>
    </citation>
    <scope>NUCLEOTIDE SEQUENCE</scope>
    <source>
        <strain evidence="1">DB0510</strain>
    </source>
</reference>
<dbReference type="RefSeq" id="WP_166197504.1">
    <property type="nucleotide sequence ID" value="NZ_JAAOIV010000010.1"/>
</dbReference>
<sequence length="227" mass="23230">MTDPILFVVGAAEAALVTAAVVGRAAARGDAVVAVDLAAWQGPLDVWLGLEHLPGVRWDAFVGAEGALDGDALVSRLPAAGGVAVLSHPRGLPAPIEPPLAGEVLAAVRGRPAVVVVRAGDPSWLTPLRAPDDPVAIVTSDRVPELTAAYAAGAAAPGAVLLTVPTAGDADPEWEEELAVFEEVVVRRADWRSVQRGRIPGDGRRSRLGRAADGLLDLLDGAGRQAA</sequence>
<dbReference type="AlphaFoldDB" id="A0A967B3Z2"/>
<gene>
    <name evidence="1" type="ORF">G9U51_13790</name>
</gene>
<organism evidence="1 2">
    <name type="scientific">Metallococcus carri</name>
    <dbReference type="NCBI Taxonomy" id="1656884"/>
    <lineage>
        <taxon>Bacteria</taxon>
        <taxon>Bacillati</taxon>
        <taxon>Actinomycetota</taxon>
        <taxon>Actinomycetes</taxon>
        <taxon>Micrococcales</taxon>
        <taxon>Dermacoccaceae</taxon>
        <taxon>Metallococcus</taxon>
    </lineage>
</organism>
<proteinExistence type="predicted"/>
<comment type="caution">
    <text evidence="1">The sequence shown here is derived from an EMBL/GenBank/DDBJ whole genome shotgun (WGS) entry which is preliminary data.</text>
</comment>
<dbReference type="EMBL" id="JAAOIV010000010">
    <property type="protein sequence ID" value="NHN56845.1"/>
    <property type="molecule type" value="Genomic_DNA"/>
</dbReference>